<keyword evidence="2" id="KW-1185">Reference proteome</keyword>
<evidence type="ECO:0000313" key="2">
    <source>
        <dbReference type="Proteomes" id="UP000499080"/>
    </source>
</evidence>
<evidence type="ECO:0000313" key="1">
    <source>
        <dbReference type="EMBL" id="GBL92601.1"/>
    </source>
</evidence>
<protein>
    <submittedName>
        <fullName evidence="1">Uncharacterized protein</fullName>
    </submittedName>
</protein>
<dbReference type="Proteomes" id="UP000499080">
    <property type="component" value="Unassembled WGS sequence"/>
</dbReference>
<dbReference type="EMBL" id="BGPR01000087">
    <property type="protein sequence ID" value="GBL92601.1"/>
    <property type="molecule type" value="Genomic_DNA"/>
</dbReference>
<dbReference type="AlphaFoldDB" id="A0A4Y2BK06"/>
<accession>A0A4Y2BK06</accession>
<gene>
    <name evidence="1" type="ORF">AVEN_123778_1</name>
</gene>
<sequence>MNADNLFIVAERAVGLGLAEGYVDVFEKGFPGNEEAMVLYHGTNMVVSGKLSLVEDSGSGGLGLSSGVVADLIGDGFDLRKPRSKSCHQDTFLVSGDQDFGRVGVVKVIGLNLSPDQEVLVWELKNIWLDCLRYSEEGGDWCFRTEEATALLASSATDDHRKDAYEPT</sequence>
<reference evidence="1 2" key="1">
    <citation type="journal article" date="2019" name="Sci. Rep.">
        <title>Orb-weaving spider Araneus ventricosus genome elucidates the spidroin gene catalogue.</title>
        <authorList>
            <person name="Kono N."/>
            <person name="Nakamura H."/>
            <person name="Ohtoshi R."/>
            <person name="Moran D.A.P."/>
            <person name="Shinohara A."/>
            <person name="Yoshida Y."/>
            <person name="Fujiwara M."/>
            <person name="Mori M."/>
            <person name="Tomita M."/>
            <person name="Arakawa K."/>
        </authorList>
    </citation>
    <scope>NUCLEOTIDE SEQUENCE [LARGE SCALE GENOMIC DNA]</scope>
</reference>
<comment type="caution">
    <text evidence="1">The sequence shown here is derived from an EMBL/GenBank/DDBJ whole genome shotgun (WGS) entry which is preliminary data.</text>
</comment>
<name>A0A4Y2BK06_ARAVE</name>
<organism evidence="1 2">
    <name type="scientific">Araneus ventricosus</name>
    <name type="common">Orbweaver spider</name>
    <name type="synonym">Epeira ventricosa</name>
    <dbReference type="NCBI Taxonomy" id="182803"/>
    <lineage>
        <taxon>Eukaryota</taxon>
        <taxon>Metazoa</taxon>
        <taxon>Ecdysozoa</taxon>
        <taxon>Arthropoda</taxon>
        <taxon>Chelicerata</taxon>
        <taxon>Arachnida</taxon>
        <taxon>Araneae</taxon>
        <taxon>Araneomorphae</taxon>
        <taxon>Entelegynae</taxon>
        <taxon>Araneoidea</taxon>
        <taxon>Araneidae</taxon>
        <taxon>Araneus</taxon>
    </lineage>
</organism>
<proteinExistence type="predicted"/>